<evidence type="ECO:0000313" key="1">
    <source>
        <dbReference type="EMBL" id="SVD86260.1"/>
    </source>
</evidence>
<accession>A0A382YT43</accession>
<proteinExistence type="predicted"/>
<protein>
    <submittedName>
        <fullName evidence="1">Uncharacterized protein</fullName>
    </submittedName>
</protein>
<feature type="non-terminal residue" evidence="1">
    <location>
        <position position="69"/>
    </location>
</feature>
<reference evidence="1" key="1">
    <citation type="submission" date="2018-05" db="EMBL/GenBank/DDBJ databases">
        <authorList>
            <person name="Lanie J.A."/>
            <person name="Ng W.-L."/>
            <person name="Kazmierczak K.M."/>
            <person name="Andrzejewski T.M."/>
            <person name="Davidsen T.M."/>
            <person name="Wayne K.J."/>
            <person name="Tettelin H."/>
            <person name="Glass J.I."/>
            <person name="Rusch D."/>
            <person name="Podicherti R."/>
            <person name="Tsui H.-C.T."/>
            <person name="Winkler M.E."/>
        </authorList>
    </citation>
    <scope>NUCLEOTIDE SEQUENCE</scope>
</reference>
<dbReference type="EMBL" id="UINC01178221">
    <property type="protein sequence ID" value="SVD86260.1"/>
    <property type="molecule type" value="Genomic_DNA"/>
</dbReference>
<sequence>MNNCIKYFGFFMANFRHNKLRNTGLLFEFLLRQVTVDVLDKDKESDALKIIKKRFNEHTEVGKELALYN</sequence>
<dbReference type="AlphaFoldDB" id="A0A382YT43"/>
<organism evidence="1">
    <name type="scientific">marine metagenome</name>
    <dbReference type="NCBI Taxonomy" id="408172"/>
    <lineage>
        <taxon>unclassified sequences</taxon>
        <taxon>metagenomes</taxon>
        <taxon>ecological metagenomes</taxon>
    </lineage>
</organism>
<gene>
    <name evidence="1" type="ORF">METZ01_LOCUS439114</name>
</gene>
<name>A0A382YT43_9ZZZZ</name>